<comment type="caution">
    <text evidence="3">The sequence shown here is derived from an EMBL/GenBank/DDBJ whole genome shotgun (WGS) entry which is preliminary data.</text>
</comment>
<dbReference type="PANTHER" id="PTHR43798">
    <property type="entry name" value="MONOACYLGLYCEROL LIPASE"/>
    <property type="match status" value="1"/>
</dbReference>
<dbReference type="SUPFAM" id="SSF53474">
    <property type="entry name" value="alpha/beta-Hydrolases"/>
    <property type="match status" value="1"/>
</dbReference>
<dbReference type="STRING" id="1231657.A0A1Y1ZZB2"/>
<protein>
    <submittedName>
        <fullName evidence="3">Alpha/beta hydrolase family-domain-containing protein</fullName>
    </submittedName>
</protein>
<dbReference type="GO" id="GO:0016787">
    <property type="term" value="F:hydrolase activity"/>
    <property type="evidence" value="ECO:0007669"/>
    <property type="project" value="UniProtKB-KW"/>
</dbReference>
<dbReference type="InterPro" id="IPR029058">
    <property type="entry name" value="AB_hydrolase_fold"/>
</dbReference>
<reference evidence="3 4" key="1">
    <citation type="submission" date="2016-07" db="EMBL/GenBank/DDBJ databases">
        <title>Pervasive Adenine N6-methylation of Active Genes in Fungi.</title>
        <authorList>
            <consortium name="DOE Joint Genome Institute"/>
            <person name="Mondo S.J."/>
            <person name="Dannebaum R.O."/>
            <person name="Kuo R.C."/>
            <person name="Labutti K."/>
            <person name="Haridas S."/>
            <person name="Kuo A."/>
            <person name="Salamov A."/>
            <person name="Ahrendt S.R."/>
            <person name="Lipzen A."/>
            <person name="Sullivan W."/>
            <person name="Andreopoulos W.B."/>
            <person name="Clum A."/>
            <person name="Lindquist E."/>
            <person name="Daum C."/>
            <person name="Ramamoorthy G.K."/>
            <person name="Gryganskyi A."/>
            <person name="Culley D."/>
            <person name="Magnuson J.K."/>
            <person name="James T.Y."/>
            <person name="O'Malley M.A."/>
            <person name="Stajich J.E."/>
            <person name="Spatafora J.W."/>
            <person name="Visel A."/>
            <person name="Grigoriev I.V."/>
        </authorList>
    </citation>
    <scope>NUCLEOTIDE SEQUENCE [LARGE SCALE GENOMIC DNA]</scope>
    <source>
        <strain evidence="3 4">CBS 115471</strain>
    </source>
</reference>
<evidence type="ECO:0000259" key="2">
    <source>
        <dbReference type="Pfam" id="PF12697"/>
    </source>
</evidence>
<dbReference type="EMBL" id="MCFA01000024">
    <property type="protein sequence ID" value="ORY15558.1"/>
    <property type="molecule type" value="Genomic_DNA"/>
</dbReference>
<sequence length="461" mass="51911">MSAEYFRVDEHKLEASHIRGFPRTTSTNQEEVLHIAIKQYTPLNNTDPKPGDITIIAAHANAFPKELYEPLWDELLRVSKRHGFSIRGIWIADVVHQGLSSVMNEDKLGNDPAWLDHSRDLLHMVNTFREQMPRPIFGVGHSMGGCQLANLALIHPRLFESLVLIDPVIQGMLSISGNVSPAYSSAMRRDKWPSREAAATAMLRNKFYQAWDKRVFDRWIKYGLRDLPTKLYSEPQSAAGPTPAVVSTEPTVTPIAPSPNEVTLTTTKHQEVMTFLRSNFAHRPGDLEPSSSEYSIANPTAINRRTHPDLSLSAVKQSPFYRGESILTFNQLPHLRPPVLYIFGTNSFLSTPELMADKMRVTGTGIGGSGGEKEGRVQKIVMKDTGHLIPMEKVEETATETAGWIAKEMVRWRAHEKLTEQEWDNKKGVERSVMPERFVEELQNTMNAQKERIKKGGVAKL</sequence>
<dbReference type="AlphaFoldDB" id="A0A1Y1ZZB2"/>
<keyword evidence="4" id="KW-1185">Reference proteome</keyword>
<name>A0A1Y1ZZB2_9PLEO</name>
<evidence type="ECO:0000313" key="3">
    <source>
        <dbReference type="EMBL" id="ORY15558.1"/>
    </source>
</evidence>
<dbReference type="ESTHER" id="9pleo-a0a1y1zzb2">
    <property type="family name" value="MpaH"/>
</dbReference>
<dbReference type="PANTHER" id="PTHR43798:SF33">
    <property type="entry name" value="HYDROLASE, PUTATIVE (AFU_ORTHOLOGUE AFUA_2G14860)-RELATED"/>
    <property type="match status" value="1"/>
</dbReference>
<dbReference type="OrthoDB" id="94039at2759"/>
<organism evidence="3 4">
    <name type="scientific">Clohesyomyces aquaticus</name>
    <dbReference type="NCBI Taxonomy" id="1231657"/>
    <lineage>
        <taxon>Eukaryota</taxon>
        <taxon>Fungi</taxon>
        <taxon>Dikarya</taxon>
        <taxon>Ascomycota</taxon>
        <taxon>Pezizomycotina</taxon>
        <taxon>Dothideomycetes</taxon>
        <taxon>Pleosporomycetidae</taxon>
        <taxon>Pleosporales</taxon>
        <taxon>Lindgomycetaceae</taxon>
        <taxon>Clohesyomyces</taxon>
    </lineage>
</organism>
<accession>A0A1Y1ZZB2</accession>
<feature type="domain" description="AB hydrolase-1" evidence="2">
    <location>
        <begin position="89"/>
        <end position="397"/>
    </location>
</feature>
<dbReference type="Gene3D" id="3.40.50.1820">
    <property type="entry name" value="alpha/beta hydrolase"/>
    <property type="match status" value="1"/>
</dbReference>
<dbReference type="Proteomes" id="UP000193144">
    <property type="component" value="Unassembled WGS sequence"/>
</dbReference>
<dbReference type="Pfam" id="PF12697">
    <property type="entry name" value="Abhydrolase_6"/>
    <property type="match status" value="1"/>
</dbReference>
<proteinExistence type="predicted"/>
<dbReference type="InterPro" id="IPR000073">
    <property type="entry name" value="AB_hydrolase_1"/>
</dbReference>
<dbReference type="InterPro" id="IPR050266">
    <property type="entry name" value="AB_hydrolase_sf"/>
</dbReference>
<keyword evidence="3" id="KW-0378">Hydrolase</keyword>
<evidence type="ECO:0000256" key="1">
    <source>
        <dbReference type="SAM" id="MobiDB-lite"/>
    </source>
</evidence>
<gene>
    <name evidence="3" type="ORF">BCR34DRAFT_558580</name>
</gene>
<dbReference type="GO" id="GO:0016020">
    <property type="term" value="C:membrane"/>
    <property type="evidence" value="ECO:0007669"/>
    <property type="project" value="TreeGrafter"/>
</dbReference>
<evidence type="ECO:0000313" key="4">
    <source>
        <dbReference type="Proteomes" id="UP000193144"/>
    </source>
</evidence>
<feature type="region of interest" description="Disordered" evidence="1">
    <location>
        <begin position="234"/>
        <end position="259"/>
    </location>
</feature>